<feature type="repeat" description="ANK" evidence="3">
    <location>
        <begin position="296"/>
        <end position="328"/>
    </location>
</feature>
<feature type="repeat" description="ANK" evidence="3">
    <location>
        <begin position="229"/>
        <end position="261"/>
    </location>
</feature>
<accession>A0A1M4UGV1</accession>
<sequence length="456" mass="50502">MNKLLIFLVFSFSLQACKDKPLEKKTIPVVKTHEKMVELSKAESEKIIEIIRNGDVKGVQDLLSKGTDVDSRFDGFFRGGRQENATDASNKEWTMLMLATFYNQIKIAELLLDKNADINLQNKAGHTAFFLACANRNEKMAKFLLNNNANAKIDSKDSDGTSALQWALAYEWNDIVKKLLDLNVNVNSFSKETGRNTLLDALFSETISQEVISKIIDKGADVSYTNPKDGENALMWACKKGFIDIAKKIVSKGGNINSVSKNGTTPLSSVSGNELCSTELMDFLVKKGAKINTEKYGRTPLIEAVSSNCIEKVRDLVENGANINQKSEGFGGVSPLTEALWQTNLEITKYLVENGADVNIQRDNGETALLVAVWNEKNLNAVDLLIQKGADVNQTNDDKQTPLLKAIQYNLYDIAVLLLKNGASTDVKDFYGHTIQSTLKETVERTGNKKWLALKL</sequence>
<gene>
    <name evidence="4" type="ORF">SAMN05443633_101500</name>
</gene>
<reference evidence="5" key="1">
    <citation type="submission" date="2016-11" db="EMBL/GenBank/DDBJ databases">
        <authorList>
            <person name="Varghese N."/>
            <person name="Submissions S."/>
        </authorList>
    </citation>
    <scope>NUCLEOTIDE SEQUENCE [LARGE SCALE GENOMIC DNA]</scope>
    <source>
        <strain evidence="5">DSM 27619</strain>
    </source>
</reference>
<dbReference type="Proteomes" id="UP000184518">
    <property type="component" value="Unassembled WGS sequence"/>
</dbReference>
<keyword evidence="1" id="KW-0677">Repeat</keyword>
<dbReference type="SMART" id="SM00248">
    <property type="entry name" value="ANK"/>
    <property type="match status" value="10"/>
</dbReference>
<keyword evidence="5" id="KW-1185">Reference proteome</keyword>
<dbReference type="PROSITE" id="PS51257">
    <property type="entry name" value="PROKAR_LIPOPROTEIN"/>
    <property type="match status" value="1"/>
</dbReference>
<evidence type="ECO:0000256" key="2">
    <source>
        <dbReference type="ARBA" id="ARBA00023043"/>
    </source>
</evidence>
<feature type="repeat" description="ANK" evidence="3">
    <location>
        <begin position="91"/>
        <end position="123"/>
    </location>
</feature>
<dbReference type="Pfam" id="PF12796">
    <property type="entry name" value="Ank_2"/>
    <property type="match status" value="3"/>
</dbReference>
<protein>
    <submittedName>
        <fullName evidence="4">Ankyrin repeat</fullName>
    </submittedName>
</protein>
<feature type="repeat" description="ANK" evidence="3">
    <location>
        <begin position="331"/>
        <end position="363"/>
    </location>
</feature>
<dbReference type="SUPFAM" id="SSF48403">
    <property type="entry name" value="Ankyrin repeat"/>
    <property type="match status" value="1"/>
</dbReference>
<dbReference type="RefSeq" id="WP_072953027.1">
    <property type="nucleotide sequence ID" value="NZ_FQUT01000001.1"/>
</dbReference>
<dbReference type="PROSITE" id="PS50297">
    <property type="entry name" value="ANK_REP_REGION"/>
    <property type="match status" value="6"/>
</dbReference>
<evidence type="ECO:0000313" key="4">
    <source>
        <dbReference type="EMBL" id="SHE55907.1"/>
    </source>
</evidence>
<evidence type="ECO:0000256" key="3">
    <source>
        <dbReference type="PROSITE-ProRule" id="PRU00023"/>
    </source>
</evidence>
<name>A0A1M4UGV1_9FLAO</name>
<dbReference type="InterPro" id="IPR036770">
    <property type="entry name" value="Ankyrin_rpt-contain_sf"/>
</dbReference>
<proteinExistence type="predicted"/>
<dbReference type="GO" id="GO:0006357">
    <property type="term" value="P:regulation of transcription by RNA polymerase II"/>
    <property type="evidence" value="ECO:0007669"/>
    <property type="project" value="TreeGrafter"/>
</dbReference>
<dbReference type="EMBL" id="FQUT01000001">
    <property type="protein sequence ID" value="SHE55907.1"/>
    <property type="molecule type" value="Genomic_DNA"/>
</dbReference>
<evidence type="ECO:0000313" key="5">
    <source>
        <dbReference type="Proteomes" id="UP000184518"/>
    </source>
</evidence>
<dbReference type="Gene3D" id="1.25.40.20">
    <property type="entry name" value="Ankyrin repeat-containing domain"/>
    <property type="match status" value="3"/>
</dbReference>
<feature type="repeat" description="ANK" evidence="3">
    <location>
        <begin position="398"/>
        <end position="430"/>
    </location>
</feature>
<dbReference type="OrthoDB" id="1219061at2"/>
<organism evidence="4 5">
    <name type="scientific">Chryseobacterium arachidis</name>
    <dbReference type="NCBI Taxonomy" id="1416778"/>
    <lineage>
        <taxon>Bacteria</taxon>
        <taxon>Pseudomonadati</taxon>
        <taxon>Bacteroidota</taxon>
        <taxon>Flavobacteriia</taxon>
        <taxon>Flavobacteriales</taxon>
        <taxon>Weeksellaceae</taxon>
        <taxon>Chryseobacterium group</taxon>
        <taxon>Chryseobacterium</taxon>
    </lineage>
</organism>
<feature type="repeat" description="ANK" evidence="3">
    <location>
        <begin position="364"/>
        <end position="397"/>
    </location>
</feature>
<dbReference type="AlphaFoldDB" id="A0A1M4UGV1"/>
<dbReference type="InterPro" id="IPR002110">
    <property type="entry name" value="Ankyrin_rpt"/>
</dbReference>
<feature type="repeat" description="ANK" evidence="3">
    <location>
        <begin position="124"/>
        <end position="156"/>
    </location>
</feature>
<dbReference type="PROSITE" id="PS50088">
    <property type="entry name" value="ANK_REPEAT"/>
    <property type="match status" value="7"/>
</dbReference>
<dbReference type="STRING" id="1416778.SAMN05443633_101500"/>
<dbReference type="PANTHER" id="PTHR24126:SF14">
    <property type="entry name" value="ANK_REP_REGION DOMAIN-CONTAINING PROTEIN"/>
    <property type="match status" value="1"/>
</dbReference>
<dbReference type="PANTHER" id="PTHR24126">
    <property type="entry name" value="ANKYRIN REPEAT, PH AND SEC7 DOMAIN CONTAINING PROTEIN SECG-RELATED"/>
    <property type="match status" value="1"/>
</dbReference>
<evidence type="ECO:0000256" key="1">
    <source>
        <dbReference type="ARBA" id="ARBA00022737"/>
    </source>
</evidence>
<dbReference type="GO" id="GO:0061629">
    <property type="term" value="F:RNA polymerase II-specific DNA-binding transcription factor binding"/>
    <property type="evidence" value="ECO:0007669"/>
    <property type="project" value="TreeGrafter"/>
</dbReference>
<keyword evidence="2 3" id="KW-0040">ANK repeat</keyword>